<feature type="signal peptide" evidence="1">
    <location>
        <begin position="1"/>
        <end position="22"/>
    </location>
</feature>
<dbReference type="AlphaFoldDB" id="A0A318JCS9"/>
<dbReference type="Proteomes" id="UP000247792">
    <property type="component" value="Unassembled WGS sequence"/>
</dbReference>
<comment type="caution">
    <text evidence="2">The sequence shown here is derived from an EMBL/GenBank/DDBJ whole genome shotgun (WGS) entry which is preliminary data.</text>
</comment>
<dbReference type="RefSeq" id="WP_110254348.1">
    <property type="nucleotide sequence ID" value="NZ_QJKB01000002.1"/>
</dbReference>
<keyword evidence="3" id="KW-1185">Reference proteome</keyword>
<proteinExistence type="predicted"/>
<organism evidence="2 3">
    <name type="scientific">Undibacterium pigrum</name>
    <dbReference type="NCBI Taxonomy" id="401470"/>
    <lineage>
        <taxon>Bacteria</taxon>
        <taxon>Pseudomonadati</taxon>
        <taxon>Pseudomonadota</taxon>
        <taxon>Betaproteobacteria</taxon>
        <taxon>Burkholderiales</taxon>
        <taxon>Oxalobacteraceae</taxon>
        <taxon>Undibacterium</taxon>
    </lineage>
</organism>
<name>A0A318JCS9_9BURK</name>
<evidence type="ECO:0000313" key="3">
    <source>
        <dbReference type="Proteomes" id="UP000247792"/>
    </source>
</evidence>
<evidence type="ECO:0000313" key="2">
    <source>
        <dbReference type="EMBL" id="PXX44854.1"/>
    </source>
</evidence>
<accession>A0A318JCS9</accession>
<evidence type="ECO:0008006" key="4">
    <source>
        <dbReference type="Google" id="ProtNLM"/>
    </source>
</evidence>
<gene>
    <name evidence="2" type="ORF">DFR42_10266</name>
</gene>
<protein>
    <recommendedName>
        <fullName evidence="4">DUF3828 domain-containing protein</fullName>
    </recommendedName>
</protein>
<reference evidence="2 3" key="1">
    <citation type="submission" date="2018-05" db="EMBL/GenBank/DDBJ databases">
        <title>Genomic Encyclopedia of Type Strains, Phase IV (KMG-IV): sequencing the most valuable type-strain genomes for metagenomic binning, comparative biology and taxonomic classification.</title>
        <authorList>
            <person name="Goeker M."/>
        </authorList>
    </citation>
    <scope>NUCLEOTIDE SEQUENCE [LARGE SCALE GENOMIC DNA]</scope>
    <source>
        <strain evidence="2 3">DSM 19792</strain>
    </source>
</reference>
<sequence length="191" mass="21616">MKTSLNLILITALFSTAPMVHAGKQDEQALMAGVQGFYGWVLKNGKQVSALQPAIKDIPGSKKFQLDTKNLKAFSGKFMASGYFAADFPAALERYYGKYQQQFQAYTDAEFAQMAQDGRGPLMDTEDMDIFFCAQEYEYKPSFIRKIKAKSIKLDGDKASVIVVSPYQWETEFKFVKVGQRWLINGYCVFQ</sequence>
<dbReference type="EMBL" id="QJKB01000002">
    <property type="protein sequence ID" value="PXX44854.1"/>
    <property type="molecule type" value="Genomic_DNA"/>
</dbReference>
<feature type="chain" id="PRO_5016362942" description="DUF3828 domain-containing protein" evidence="1">
    <location>
        <begin position="23"/>
        <end position="191"/>
    </location>
</feature>
<dbReference type="OrthoDB" id="8777414at2"/>
<evidence type="ECO:0000256" key="1">
    <source>
        <dbReference type="SAM" id="SignalP"/>
    </source>
</evidence>
<keyword evidence="1" id="KW-0732">Signal</keyword>